<keyword evidence="2" id="KW-0285">Flavoprotein</keyword>
<dbReference type="PANTHER" id="PTHR43004">
    <property type="entry name" value="TRK SYSTEM POTASSIUM UPTAKE PROTEIN"/>
    <property type="match status" value="1"/>
</dbReference>
<evidence type="ECO:0000256" key="4">
    <source>
        <dbReference type="ARBA" id="ARBA00023002"/>
    </source>
</evidence>
<dbReference type="PRINTS" id="PR00420">
    <property type="entry name" value="RNGMNOXGNASE"/>
</dbReference>
<dbReference type="InterPro" id="IPR050641">
    <property type="entry name" value="RIFMO-like"/>
</dbReference>
<keyword evidence="7" id="KW-1185">Reference proteome</keyword>
<feature type="non-terminal residue" evidence="6">
    <location>
        <position position="342"/>
    </location>
</feature>
<reference evidence="6 7" key="1">
    <citation type="submission" date="2019-06" db="EMBL/GenBank/DDBJ databases">
        <authorList>
            <person name="Broberg M."/>
        </authorList>
    </citation>
    <scope>NUCLEOTIDE SEQUENCE [LARGE SCALE GENOMIC DNA]</scope>
</reference>
<dbReference type="InterPro" id="IPR036188">
    <property type="entry name" value="FAD/NAD-bd_sf"/>
</dbReference>
<protein>
    <recommendedName>
        <fullName evidence="5">FAD-binding domain-containing protein</fullName>
    </recommendedName>
</protein>
<dbReference type="Gene3D" id="3.50.50.60">
    <property type="entry name" value="FAD/NAD(P)-binding domain"/>
    <property type="match status" value="1"/>
</dbReference>
<gene>
    <name evidence="6" type="ORF">CLO192961_LOCUS300607</name>
</gene>
<keyword evidence="3" id="KW-0274">FAD</keyword>
<dbReference type="Gene3D" id="3.30.70.2450">
    <property type="match status" value="1"/>
</dbReference>
<comment type="cofactor">
    <cofactor evidence="1">
        <name>FAD</name>
        <dbReference type="ChEBI" id="CHEBI:57692"/>
    </cofactor>
</comment>
<keyword evidence="4" id="KW-0560">Oxidoreductase</keyword>
<comment type="caution">
    <text evidence="6">The sequence shown here is derived from an EMBL/GenBank/DDBJ whole genome shotgun (WGS) entry which is preliminary data.</text>
</comment>
<name>A0ABY6UJ74_BIOOC</name>
<dbReference type="Proteomes" id="UP000766486">
    <property type="component" value="Unassembled WGS sequence"/>
</dbReference>
<feature type="domain" description="FAD-binding" evidence="5">
    <location>
        <begin position="4"/>
        <end position="341"/>
    </location>
</feature>
<evidence type="ECO:0000313" key="6">
    <source>
        <dbReference type="EMBL" id="VUC31296.1"/>
    </source>
</evidence>
<evidence type="ECO:0000256" key="1">
    <source>
        <dbReference type="ARBA" id="ARBA00001974"/>
    </source>
</evidence>
<dbReference type="InterPro" id="IPR002938">
    <property type="entry name" value="FAD-bd"/>
</dbReference>
<dbReference type="EMBL" id="CABFNS010000830">
    <property type="protein sequence ID" value="VUC31296.1"/>
    <property type="molecule type" value="Genomic_DNA"/>
</dbReference>
<dbReference type="SUPFAM" id="SSF51905">
    <property type="entry name" value="FAD/NAD(P)-binding domain"/>
    <property type="match status" value="1"/>
</dbReference>
<proteinExistence type="predicted"/>
<evidence type="ECO:0000256" key="3">
    <source>
        <dbReference type="ARBA" id="ARBA00022827"/>
    </source>
</evidence>
<accession>A0ABY6UJ74</accession>
<evidence type="ECO:0000256" key="2">
    <source>
        <dbReference type="ARBA" id="ARBA00022630"/>
    </source>
</evidence>
<evidence type="ECO:0000259" key="5">
    <source>
        <dbReference type="Pfam" id="PF01494"/>
    </source>
</evidence>
<dbReference type="Pfam" id="PF01494">
    <property type="entry name" value="FAD_binding_3"/>
    <property type="match status" value="1"/>
</dbReference>
<organism evidence="6 7">
    <name type="scientific">Bionectria ochroleuca</name>
    <name type="common">Gliocladium roseum</name>
    <dbReference type="NCBI Taxonomy" id="29856"/>
    <lineage>
        <taxon>Eukaryota</taxon>
        <taxon>Fungi</taxon>
        <taxon>Dikarya</taxon>
        <taxon>Ascomycota</taxon>
        <taxon>Pezizomycotina</taxon>
        <taxon>Sordariomycetes</taxon>
        <taxon>Hypocreomycetidae</taxon>
        <taxon>Hypocreales</taxon>
        <taxon>Bionectriaceae</taxon>
        <taxon>Clonostachys</taxon>
    </lineage>
</organism>
<dbReference type="PANTHER" id="PTHR43004:SF19">
    <property type="entry name" value="BINDING MONOOXYGENASE, PUTATIVE (JCVI)-RELATED"/>
    <property type="match status" value="1"/>
</dbReference>
<sequence length="342" mass="37482">MAESNVIVVGAGPVGLFTALRLGQSGIKVTVFEAAEGALRSPRAVVHPPVVCFEYDRAGILDDMVQIGYRTVAGVAWRDGYDTTKILADLTPPPLPNPAACALMIGQDDICQILQKHLHKTGNVDVVYSHSFVHAEYHGDLVVVHIRRSFDGAELKFQCRYLIGADGARSAVRKDLNLPLEGYTWPNMRLVAVNILYDLDKYGWKAGNFIVHPEDWAIVVRRGEGKQWRIATSVPFIETANDRPLDDKSVHSIIKERVARLLPGNTDEIAYLQAAPYSIHQRCVPCYRVHRIILAGDAAHLNNPVGGLGLTTGILDAAHLAKALQQILIGGKDDDVLDEYAA</sequence>
<evidence type="ECO:0000313" key="7">
    <source>
        <dbReference type="Proteomes" id="UP000766486"/>
    </source>
</evidence>